<comment type="function">
    <text evidence="10">Part of the ABC transporter FtsEX involved in asymmetric cellular division facilitating the initiation of sporulation.</text>
</comment>
<keyword evidence="4 10" id="KW-1003">Cell membrane</keyword>
<dbReference type="PROSITE" id="PS51257">
    <property type="entry name" value="PROKAR_LIPOPROTEIN"/>
    <property type="match status" value="1"/>
</dbReference>
<evidence type="ECO:0000256" key="9">
    <source>
        <dbReference type="ARBA" id="ARBA00023306"/>
    </source>
</evidence>
<gene>
    <name evidence="14" type="ORF">FYJ59_03935</name>
</gene>
<evidence type="ECO:0000256" key="10">
    <source>
        <dbReference type="PIRNR" id="PIRNR003097"/>
    </source>
</evidence>
<keyword evidence="6 11" id="KW-0812">Transmembrane</keyword>
<feature type="domain" description="FtsX extracellular" evidence="13">
    <location>
        <begin position="59"/>
        <end position="164"/>
    </location>
</feature>
<dbReference type="PANTHER" id="PTHR47755">
    <property type="entry name" value="CELL DIVISION PROTEIN FTSX"/>
    <property type="match status" value="1"/>
</dbReference>
<keyword evidence="9 10" id="KW-0131">Cell cycle</keyword>
<evidence type="ECO:0000256" key="1">
    <source>
        <dbReference type="ARBA" id="ARBA00004651"/>
    </source>
</evidence>
<feature type="transmembrane region" description="Helical" evidence="11">
    <location>
        <begin position="179"/>
        <end position="206"/>
    </location>
</feature>
<dbReference type="Proteomes" id="UP000476055">
    <property type="component" value="Unassembled WGS sequence"/>
</dbReference>
<feature type="transmembrane region" description="Helical" evidence="11">
    <location>
        <begin position="226"/>
        <end position="246"/>
    </location>
</feature>
<dbReference type="AlphaFoldDB" id="A0A6L5YI96"/>
<dbReference type="EMBL" id="VUMU01000003">
    <property type="protein sequence ID" value="MST57397.1"/>
    <property type="molecule type" value="Genomic_DNA"/>
</dbReference>
<feature type="transmembrane region" description="Helical" evidence="11">
    <location>
        <begin position="284"/>
        <end position="305"/>
    </location>
</feature>
<sequence length="311" mass="34422">MKISTLLYTIKQGFANIFRNKWYSLASIATISACLFLFGLFYSIVANFQNILKTAEEGVSVTVFFHSEWDGCESHTEGQIPSEQQIEEIGQEIAKRAEVSDVQFKSADEAWATFGPDYFGEDYAEGFPENPLAGEDSYEIFLSDVSMQDALVTWLQSIPQVRKVNYSEMTANTLSGLNLLIAYVSMGIIVILLAVSIFLISNTVAIGISVRSEEINIMKYIGATDFFVRAPFVLEGMLIGLIGAAVPMGLIYSLYNYALNYIVERFLVLSGFLNFLSVDEVFHFLIPVSLGVGVGIGFLGSISTVRKHLHV</sequence>
<dbReference type="Gene3D" id="3.30.70.3040">
    <property type="match status" value="1"/>
</dbReference>
<keyword evidence="5 10" id="KW-0132">Cell division</keyword>
<accession>A0A6L5YI96</accession>
<evidence type="ECO:0000256" key="8">
    <source>
        <dbReference type="ARBA" id="ARBA00023136"/>
    </source>
</evidence>
<evidence type="ECO:0000256" key="3">
    <source>
        <dbReference type="ARBA" id="ARBA00021907"/>
    </source>
</evidence>
<name>A0A6L5YI96_9FIRM</name>
<protein>
    <recommendedName>
        <fullName evidence="3 10">Cell division protein FtsX</fullName>
    </recommendedName>
</protein>
<feature type="transmembrane region" description="Helical" evidence="11">
    <location>
        <begin position="22"/>
        <end position="45"/>
    </location>
</feature>
<evidence type="ECO:0000256" key="6">
    <source>
        <dbReference type="ARBA" id="ARBA00022692"/>
    </source>
</evidence>
<comment type="similarity">
    <text evidence="2 10">Belongs to the ABC-4 integral membrane protein family. FtsX subfamily.</text>
</comment>
<keyword evidence="8 10" id="KW-0472">Membrane</keyword>
<keyword evidence="15" id="KW-1185">Reference proteome</keyword>
<evidence type="ECO:0000256" key="11">
    <source>
        <dbReference type="SAM" id="Phobius"/>
    </source>
</evidence>
<organism evidence="14 15">
    <name type="scientific">Waltera intestinalis</name>
    <dbReference type="NCBI Taxonomy" id="2606635"/>
    <lineage>
        <taxon>Bacteria</taxon>
        <taxon>Bacillati</taxon>
        <taxon>Bacillota</taxon>
        <taxon>Clostridia</taxon>
        <taxon>Lachnospirales</taxon>
        <taxon>Lachnospiraceae</taxon>
        <taxon>Waltera</taxon>
    </lineage>
</organism>
<feature type="transmembrane region" description="Helical" evidence="11">
    <location>
        <begin position="258"/>
        <end position="278"/>
    </location>
</feature>
<dbReference type="InterPro" id="IPR003838">
    <property type="entry name" value="ABC3_permease_C"/>
</dbReference>
<dbReference type="Pfam" id="PF18075">
    <property type="entry name" value="FtsX_ECD"/>
    <property type="match status" value="1"/>
</dbReference>
<reference evidence="14 15" key="1">
    <citation type="submission" date="2019-08" db="EMBL/GenBank/DDBJ databases">
        <title>In-depth cultivation of the pig gut microbiome towards novel bacterial diversity and tailored functional studies.</title>
        <authorList>
            <person name="Wylensek D."/>
            <person name="Hitch T.C.A."/>
            <person name="Clavel T."/>
        </authorList>
    </citation>
    <scope>NUCLEOTIDE SEQUENCE [LARGE SCALE GENOMIC DNA]</scope>
    <source>
        <strain evidence="14 15">WCA3-601-WT-6H</strain>
    </source>
</reference>
<evidence type="ECO:0000259" key="13">
    <source>
        <dbReference type="Pfam" id="PF18075"/>
    </source>
</evidence>
<dbReference type="PANTHER" id="PTHR47755:SF1">
    <property type="entry name" value="CELL DIVISION PROTEIN FTSX"/>
    <property type="match status" value="1"/>
</dbReference>
<dbReference type="Pfam" id="PF02687">
    <property type="entry name" value="FtsX"/>
    <property type="match status" value="1"/>
</dbReference>
<evidence type="ECO:0000313" key="14">
    <source>
        <dbReference type="EMBL" id="MST57397.1"/>
    </source>
</evidence>
<feature type="domain" description="ABC3 transporter permease C-terminal" evidence="12">
    <location>
        <begin position="188"/>
        <end position="307"/>
    </location>
</feature>
<keyword evidence="7 11" id="KW-1133">Transmembrane helix</keyword>
<comment type="caution">
    <text evidence="14">The sequence shown here is derived from an EMBL/GenBank/DDBJ whole genome shotgun (WGS) entry which is preliminary data.</text>
</comment>
<evidence type="ECO:0000256" key="5">
    <source>
        <dbReference type="ARBA" id="ARBA00022618"/>
    </source>
</evidence>
<evidence type="ECO:0000256" key="4">
    <source>
        <dbReference type="ARBA" id="ARBA00022475"/>
    </source>
</evidence>
<proteinExistence type="inferred from homology"/>
<dbReference type="InterPro" id="IPR040690">
    <property type="entry name" value="FtsX_ECD"/>
</dbReference>
<comment type="subcellular location">
    <subcellularLocation>
        <location evidence="1">Cell membrane</location>
        <topology evidence="1">Multi-pass membrane protein</topology>
    </subcellularLocation>
</comment>
<evidence type="ECO:0000256" key="2">
    <source>
        <dbReference type="ARBA" id="ARBA00007379"/>
    </source>
</evidence>
<evidence type="ECO:0000313" key="15">
    <source>
        <dbReference type="Proteomes" id="UP000476055"/>
    </source>
</evidence>
<dbReference type="PIRSF" id="PIRSF003097">
    <property type="entry name" value="FtsX"/>
    <property type="match status" value="1"/>
</dbReference>
<dbReference type="GO" id="GO:0051301">
    <property type="term" value="P:cell division"/>
    <property type="evidence" value="ECO:0007669"/>
    <property type="project" value="UniProtKB-KW"/>
</dbReference>
<dbReference type="NCBIfam" id="NF038347">
    <property type="entry name" value="FtsX_Gpos"/>
    <property type="match status" value="1"/>
</dbReference>
<evidence type="ECO:0000259" key="12">
    <source>
        <dbReference type="Pfam" id="PF02687"/>
    </source>
</evidence>
<dbReference type="RefSeq" id="WP_154495375.1">
    <property type="nucleotide sequence ID" value="NZ_VUMU01000003.1"/>
</dbReference>
<evidence type="ECO:0000256" key="7">
    <source>
        <dbReference type="ARBA" id="ARBA00022989"/>
    </source>
</evidence>
<dbReference type="InterPro" id="IPR004513">
    <property type="entry name" value="FtsX"/>
</dbReference>
<dbReference type="InterPro" id="IPR058204">
    <property type="entry name" value="FtsX_firmicutes-type"/>
</dbReference>
<dbReference type="GO" id="GO:0005886">
    <property type="term" value="C:plasma membrane"/>
    <property type="evidence" value="ECO:0007669"/>
    <property type="project" value="UniProtKB-SubCell"/>
</dbReference>